<feature type="domain" description="Atos-like conserved" evidence="3">
    <location>
        <begin position="808"/>
        <end position="869"/>
    </location>
</feature>
<dbReference type="InterPro" id="IPR033473">
    <property type="entry name" value="Atos-like_C"/>
</dbReference>
<comment type="similarity">
    <text evidence="1">Belongs to the ATOS family.</text>
</comment>
<reference evidence="5" key="2">
    <citation type="submission" date="2025-08" db="UniProtKB">
        <authorList>
            <consortium name="RefSeq"/>
        </authorList>
    </citation>
    <scope>IDENTIFICATION</scope>
    <source>
        <strain evidence="5">S238N-H82</strain>
        <tissue evidence="5">Testes</tissue>
    </source>
</reference>
<feature type="compositionally biased region" description="Polar residues" evidence="2">
    <location>
        <begin position="316"/>
        <end position="334"/>
    </location>
</feature>
<dbReference type="PANTHER" id="PTHR13199:SF11">
    <property type="entry name" value="PROTEIN ATOSSA"/>
    <property type="match status" value="1"/>
</dbReference>
<dbReference type="OMA" id="QTHPRSQ"/>
<dbReference type="SMART" id="SM01177">
    <property type="entry name" value="DUF4210"/>
    <property type="match status" value="1"/>
</dbReference>
<feature type="compositionally biased region" description="Polar residues" evidence="2">
    <location>
        <begin position="275"/>
        <end position="300"/>
    </location>
</feature>
<dbReference type="Pfam" id="PF13915">
    <property type="entry name" value="DUF4210"/>
    <property type="match status" value="1"/>
</dbReference>
<name>A0A9J7KTN7_BRAFL</name>
<dbReference type="PANTHER" id="PTHR13199">
    <property type="entry name" value="GH03947P"/>
    <property type="match status" value="1"/>
</dbReference>
<feature type="compositionally biased region" description="Polar residues" evidence="2">
    <location>
        <begin position="740"/>
        <end position="756"/>
    </location>
</feature>
<dbReference type="KEGG" id="bfo:118411917"/>
<keyword evidence="4" id="KW-1185">Reference proteome</keyword>
<feature type="region of interest" description="Disordered" evidence="2">
    <location>
        <begin position="398"/>
        <end position="439"/>
    </location>
</feature>
<evidence type="ECO:0000256" key="1">
    <source>
        <dbReference type="ARBA" id="ARBA00034497"/>
    </source>
</evidence>
<dbReference type="AlphaFoldDB" id="A0A9J7KTN7"/>
<protein>
    <submittedName>
        <fullName evidence="5">Protein FAM214A-like isoform X1</fullName>
    </submittedName>
</protein>
<reference evidence="4" key="1">
    <citation type="journal article" date="2020" name="Nat. Ecol. Evol.">
        <title>Deeply conserved synteny resolves early events in vertebrate evolution.</title>
        <authorList>
            <person name="Simakov O."/>
            <person name="Marletaz F."/>
            <person name="Yue J.X."/>
            <person name="O'Connell B."/>
            <person name="Jenkins J."/>
            <person name="Brandt A."/>
            <person name="Calef R."/>
            <person name="Tung C.H."/>
            <person name="Huang T.K."/>
            <person name="Schmutz J."/>
            <person name="Satoh N."/>
            <person name="Yu J.K."/>
            <person name="Putnam N.H."/>
            <person name="Green R.E."/>
            <person name="Rokhsar D.S."/>
        </authorList>
    </citation>
    <scope>NUCLEOTIDE SEQUENCE [LARGE SCALE GENOMIC DNA]</scope>
    <source>
        <strain evidence="4">S238N-H82</strain>
    </source>
</reference>
<sequence>MKPKDGLDSSEMEEPEVDPYELFVDIGMLVTDGRGPEPSLKGRTEGKHCPPPAGSPAHVCSENDSKCVKAMQLKSQMFLLWRNDIPMSVEVLLCPQCCYEQMAADVETLASAYPQSAILLEQWTIQMVAKRPSGRRETPRTLLQAVRSYIHFSQLSAWLSQTHGQAPQNVLYRVCAPGEGYNAQFLEQPEIHQFPVPSVPPSRGLKVTVAYLPRKQCIPTPTCSLEHHLKQSASGVLEQREHDIPEYSATQRVVLDPPKPAECKTLDTRIHSQGEKPNQPTLSSTSLASYSQNSVESTTGEGFRPGLHDNCRRVQHSSGSSSEATPCNSPLSRPSHLQLQLCQNSPKLESFKCPTLTSTPNQEVTSNHLLTPFDFSQLEKEQRSPKVLMTTWDQLPKLYQPTVPEPETKQSTNDSLDLLEDSGISDSSKGKSHSYESPDWKMKRLSIESEEATPIRKPKMTIPSEEDQVVANIASQVDRRMSPSELESFLQTLAAKKGRQDDKLKGQNAKSKASTSRKESSIQHNLEKSPEKQECSQKTSGIPWFLGDEELRISESQGMHQGDSDSKKIVWERKDDLMSRTSSFQPAEEVAVWEQKELKLLEDSLGSPIDLSSRTLDEEVHNRLSIPEKDHVTSPTTSRETEDKVSQGVKEILTKKGTRERGWAIRSPTDRPAFLPGFAKSKSLLKDVIKRPAKVAEEDAELLARAATAKPIPTPDEKAKFRRSLDSCTDYVFHPKTGLPVNSSPAPPRRSQTSESFDFDDSLIVKQPNTWMRNSTSCGRLDTAALASLSDHKKVLSTSAPACAGMSLLGNFEESVLNGRLEPLGTVEGFTAELGASSAHGSFCPRHVKMNVQAEFYGVSDDHAPSPYSGIISLDGLGKKGYQVPKKGTLQLTLFNPHRTVVKMFVVQYDLVDMPPNCQTFLRQRTYYVPAHFTSEDIKAEGLTPRYVVHLRFASSKSGRIYLHKDIRLLFARQRYDVDAGMTNYELKSFTEVPKNPHFSPKK</sequence>
<organism evidence="4 5">
    <name type="scientific">Branchiostoma floridae</name>
    <name type="common">Florida lancelet</name>
    <name type="synonym">Amphioxus</name>
    <dbReference type="NCBI Taxonomy" id="7739"/>
    <lineage>
        <taxon>Eukaryota</taxon>
        <taxon>Metazoa</taxon>
        <taxon>Chordata</taxon>
        <taxon>Cephalochordata</taxon>
        <taxon>Leptocardii</taxon>
        <taxon>Amphioxiformes</taxon>
        <taxon>Branchiostomatidae</taxon>
        <taxon>Branchiostoma</taxon>
    </lineage>
</organism>
<dbReference type="InterPro" id="IPR051506">
    <property type="entry name" value="ATOS_Transcription_Regulators"/>
</dbReference>
<feature type="compositionally biased region" description="Basic and acidic residues" evidence="2">
    <location>
        <begin position="516"/>
        <end position="535"/>
    </location>
</feature>
<dbReference type="RefSeq" id="XP_035670312.1">
    <property type="nucleotide sequence ID" value="XM_035814419.1"/>
</dbReference>
<evidence type="ECO:0000256" key="2">
    <source>
        <dbReference type="SAM" id="MobiDB-lite"/>
    </source>
</evidence>
<feature type="region of interest" description="Disordered" evidence="2">
    <location>
        <begin position="268"/>
        <end position="334"/>
    </location>
</feature>
<dbReference type="GeneID" id="118411917"/>
<dbReference type="InterPro" id="IPR025261">
    <property type="entry name" value="Atos-like_cons_dom"/>
</dbReference>
<evidence type="ECO:0000259" key="3">
    <source>
        <dbReference type="SMART" id="SM01177"/>
    </source>
</evidence>
<proteinExistence type="inferred from homology"/>
<evidence type="ECO:0000313" key="5">
    <source>
        <dbReference type="RefSeq" id="XP_035670312.1"/>
    </source>
</evidence>
<dbReference type="Proteomes" id="UP000001554">
    <property type="component" value="Chromosome 3"/>
</dbReference>
<dbReference type="Pfam" id="PF13889">
    <property type="entry name" value="Chromosome_seg"/>
    <property type="match status" value="1"/>
</dbReference>
<gene>
    <name evidence="5" type="primary">LOC118411917</name>
</gene>
<evidence type="ECO:0000313" key="4">
    <source>
        <dbReference type="Proteomes" id="UP000001554"/>
    </source>
</evidence>
<feature type="region of interest" description="Disordered" evidence="2">
    <location>
        <begin position="736"/>
        <end position="756"/>
    </location>
</feature>
<accession>A0A9J7KTN7</accession>
<feature type="region of interest" description="Disordered" evidence="2">
    <location>
        <begin position="492"/>
        <end position="539"/>
    </location>
</feature>
<dbReference type="OrthoDB" id="8625101at2759"/>
<feature type="region of interest" description="Disordered" evidence="2">
    <location>
        <begin position="34"/>
        <end position="56"/>
    </location>
</feature>